<name>A0A6F9E992_9BACL</name>
<dbReference type="InterPro" id="IPR050194">
    <property type="entry name" value="Glycosyltransferase_grp1"/>
</dbReference>
<evidence type="ECO:0000313" key="3">
    <source>
        <dbReference type="Proteomes" id="UP000502196"/>
    </source>
</evidence>
<accession>A0A6F9E992</accession>
<dbReference type="AlphaFoldDB" id="A0A6F9E992"/>
<dbReference type="CDD" id="cd03801">
    <property type="entry name" value="GT4_PimA-like"/>
    <property type="match status" value="1"/>
</dbReference>
<feature type="domain" description="Glycosyl transferase family 1" evidence="1">
    <location>
        <begin position="229"/>
        <end position="319"/>
    </location>
</feature>
<dbReference type="SUPFAM" id="SSF53756">
    <property type="entry name" value="UDP-Glycosyltransferase/glycogen phosphorylase"/>
    <property type="match status" value="1"/>
</dbReference>
<dbReference type="EMBL" id="LR792683">
    <property type="protein sequence ID" value="CAB3393982.1"/>
    <property type="molecule type" value="Genomic_DNA"/>
</dbReference>
<reference evidence="2 3" key="1">
    <citation type="submission" date="2020-04" db="EMBL/GenBank/DDBJ databases">
        <authorList>
            <person name="Hogendoorn C."/>
        </authorList>
    </citation>
    <scope>NUCLEOTIDE SEQUENCE [LARGE SCALE GENOMIC DNA]</scope>
    <source>
        <strain evidence="2">COOX1</strain>
    </source>
</reference>
<dbReference type="Proteomes" id="UP000502196">
    <property type="component" value="Chromosome"/>
</dbReference>
<dbReference type="PANTHER" id="PTHR45947">
    <property type="entry name" value="SULFOQUINOVOSYL TRANSFERASE SQD2"/>
    <property type="match status" value="1"/>
</dbReference>
<evidence type="ECO:0000313" key="2">
    <source>
        <dbReference type="EMBL" id="CAB3393982.1"/>
    </source>
</evidence>
<sequence>MDSGGQSDARVATGGVNMRVTVVAKDLGYGGHARTVIELAHGLQSAGHRVTLAVPESAAVDWPVQCPLVRIAPDGPNNLQGSEVAVAADTESFDVAARCAGGRVIRFLGRFDPFYVPDTAAAERSIREAAVWVTSESIGALVRSRFGKVATVLHPGVDPSVFRVRPERRPAGVGQKVLLLVAPEGPGLPPRGLGVAYAALDRVRSALPGVECHALCRGGVRPPGEGWVLHGRLPDHQLALLYNSVDLFIHPAGGERAPISVLEAMACGTPVAGVYGDGMNEIAVSGYNAVLAPPGDVERLARMIQLALTDLTLRTHLIAGGLETAREARWTRLYQEAVKAVVRAASTWR</sequence>
<dbReference type="Gene3D" id="3.40.50.2000">
    <property type="entry name" value="Glycogen Phosphorylase B"/>
    <property type="match status" value="2"/>
</dbReference>
<dbReference type="PANTHER" id="PTHR45947:SF3">
    <property type="entry name" value="SULFOQUINOVOSYL TRANSFERASE SQD2"/>
    <property type="match status" value="1"/>
</dbReference>
<gene>
    <name evidence="2" type="ORF">COOX1_2186</name>
</gene>
<organism evidence="2 3">
    <name type="scientific">Kyrpidia spormannii</name>
    <dbReference type="NCBI Taxonomy" id="2055160"/>
    <lineage>
        <taxon>Bacteria</taxon>
        <taxon>Bacillati</taxon>
        <taxon>Bacillota</taxon>
        <taxon>Bacilli</taxon>
        <taxon>Bacillales</taxon>
        <taxon>Alicyclobacillaceae</taxon>
        <taxon>Kyrpidia</taxon>
    </lineage>
</organism>
<dbReference type="InterPro" id="IPR001296">
    <property type="entry name" value="Glyco_trans_1"/>
</dbReference>
<dbReference type="GO" id="GO:0016757">
    <property type="term" value="F:glycosyltransferase activity"/>
    <property type="evidence" value="ECO:0007669"/>
    <property type="project" value="InterPro"/>
</dbReference>
<dbReference type="Pfam" id="PF00534">
    <property type="entry name" value="Glycos_transf_1"/>
    <property type="match status" value="1"/>
</dbReference>
<evidence type="ECO:0000259" key="1">
    <source>
        <dbReference type="Pfam" id="PF00534"/>
    </source>
</evidence>
<proteinExistence type="predicted"/>
<protein>
    <recommendedName>
        <fullName evidence="1">Glycosyl transferase family 1 domain-containing protein</fullName>
    </recommendedName>
</protein>